<name>A0AAU9J0J0_9CILI</name>
<comment type="subcellular location">
    <subcellularLocation>
        <location evidence="1 5">Membrane</location>
        <topology evidence="1 5">Multi-pass membrane protein</topology>
    </subcellularLocation>
</comment>
<gene>
    <name evidence="6" type="ORF">BSTOLATCC_MIC9936</name>
</gene>
<keyword evidence="3 5" id="KW-1133">Transmembrane helix</keyword>
<feature type="transmembrane region" description="Helical" evidence="5">
    <location>
        <begin position="67"/>
        <end position="84"/>
    </location>
</feature>
<keyword evidence="7" id="KW-1185">Reference proteome</keyword>
<feature type="transmembrane region" description="Helical" evidence="5">
    <location>
        <begin position="90"/>
        <end position="106"/>
    </location>
</feature>
<evidence type="ECO:0000256" key="2">
    <source>
        <dbReference type="ARBA" id="ARBA00022692"/>
    </source>
</evidence>
<feature type="transmembrane region" description="Helical" evidence="5">
    <location>
        <begin position="127"/>
        <end position="160"/>
    </location>
</feature>
<dbReference type="GO" id="GO:0005794">
    <property type="term" value="C:Golgi apparatus"/>
    <property type="evidence" value="ECO:0007669"/>
    <property type="project" value="TreeGrafter"/>
</dbReference>
<dbReference type="Pfam" id="PF03208">
    <property type="entry name" value="PRA1"/>
    <property type="match status" value="1"/>
</dbReference>
<dbReference type="AlphaFoldDB" id="A0AAU9J0J0"/>
<accession>A0AAU9J0J0</accession>
<dbReference type="PANTHER" id="PTHR19317">
    <property type="entry name" value="PRENYLATED RAB ACCEPTOR 1-RELATED"/>
    <property type="match status" value="1"/>
</dbReference>
<keyword evidence="4 5" id="KW-0472">Membrane</keyword>
<evidence type="ECO:0000256" key="3">
    <source>
        <dbReference type="ARBA" id="ARBA00022989"/>
    </source>
</evidence>
<dbReference type="InterPro" id="IPR004895">
    <property type="entry name" value="Prenylated_rab_accept_PRA1"/>
</dbReference>
<comment type="similarity">
    <text evidence="5">Belongs to the PRA1 family.</text>
</comment>
<dbReference type="EMBL" id="CAJZBQ010000011">
    <property type="protein sequence ID" value="CAG9314139.1"/>
    <property type="molecule type" value="Genomic_DNA"/>
</dbReference>
<organism evidence="6 7">
    <name type="scientific">Blepharisma stoltei</name>
    <dbReference type="NCBI Taxonomy" id="1481888"/>
    <lineage>
        <taxon>Eukaryota</taxon>
        <taxon>Sar</taxon>
        <taxon>Alveolata</taxon>
        <taxon>Ciliophora</taxon>
        <taxon>Postciliodesmatophora</taxon>
        <taxon>Heterotrichea</taxon>
        <taxon>Heterotrichida</taxon>
        <taxon>Blepharismidae</taxon>
        <taxon>Blepharisma</taxon>
    </lineage>
</organism>
<evidence type="ECO:0000256" key="1">
    <source>
        <dbReference type="ARBA" id="ARBA00004141"/>
    </source>
</evidence>
<protein>
    <recommendedName>
        <fullName evidence="5">PRA1 family protein</fullName>
    </recommendedName>
</protein>
<dbReference type="Proteomes" id="UP001162131">
    <property type="component" value="Unassembled WGS sequence"/>
</dbReference>
<sequence>MEDQNISTIKKWISYVQNSNLGVALQYKVTLTSLKSNIRPWMTDMFNPALFSKPSVKQIPARLGENLVYFISNYVILTMLLLVLGILSQPSFLISLVAIGAVWVYLSKKEMKVYGIDVTDFQKNMGILALLVLSTFMLAGNMIIYTLFFSMVLAGAHAVYHDQPQINLKLETDLPPNTLLPL</sequence>
<evidence type="ECO:0000256" key="4">
    <source>
        <dbReference type="ARBA" id="ARBA00023136"/>
    </source>
</evidence>
<evidence type="ECO:0000313" key="6">
    <source>
        <dbReference type="EMBL" id="CAG9314139.1"/>
    </source>
</evidence>
<dbReference type="PANTHER" id="PTHR19317:SF0">
    <property type="entry name" value="PRENYLATED RAB ACCEPTOR PROTEIN 1"/>
    <property type="match status" value="1"/>
</dbReference>
<evidence type="ECO:0000256" key="5">
    <source>
        <dbReference type="RuleBase" id="RU363107"/>
    </source>
</evidence>
<comment type="caution">
    <text evidence="6">The sequence shown here is derived from an EMBL/GenBank/DDBJ whole genome shotgun (WGS) entry which is preliminary data.</text>
</comment>
<reference evidence="6" key="1">
    <citation type="submission" date="2021-09" db="EMBL/GenBank/DDBJ databases">
        <authorList>
            <consortium name="AG Swart"/>
            <person name="Singh M."/>
            <person name="Singh A."/>
            <person name="Seah K."/>
            <person name="Emmerich C."/>
        </authorList>
    </citation>
    <scope>NUCLEOTIDE SEQUENCE</scope>
    <source>
        <strain evidence="6">ATCC30299</strain>
    </source>
</reference>
<proteinExistence type="inferred from homology"/>
<evidence type="ECO:0000313" key="7">
    <source>
        <dbReference type="Proteomes" id="UP001162131"/>
    </source>
</evidence>
<dbReference type="GO" id="GO:0016020">
    <property type="term" value="C:membrane"/>
    <property type="evidence" value="ECO:0007669"/>
    <property type="project" value="UniProtKB-SubCell"/>
</dbReference>
<keyword evidence="2 5" id="KW-0812">Transmembrane</keyword>